<keyword evidence="1" id="KW-1133">Transmembrane helix</keyword>
<evidence type="ECO:0000313" key="3">
    <source>
        <dbReference type="Proteomes" id="UP000215059"/>
    </source>
</evidence>
<gene>
    <name evidence="2" type="ORF">CGZ90_12250</name>
</gene>
<evidence type="ECO:0000313" key="2">
    <source>
        <dbReference type="EMBL" id="OYD57442.1"/>
    </source>
</evidence>
<feature type="transmembrane region" description="Helical" evidence="1">
    <location>
        <begin position="81"/>
        <end position="101"/>
    </location>
</feature>
<dbReference type="Proteomes" id="UP000215059">
    <property type="component" value="Unassembled WGS sequence"/>
</dbReference>
<sequence length="191" mass="21692">MKLETAKKNNQQQKPLMEKTMKAAIFIFIAAIAVTVGFYTYESHYVLNILYFTLIVGLVAGLIGCYLLRALLRSNKIVSKILWGLIQTPFFLAALLMFVQIPGMIDDKKAFDSNSLPTVSGKAKKAEFSSEEDDGELYMDYIYIKGQEYDTTELVIEKIFYEKELKGKNITVTYLPNSKYAVSVYADGWDE</sequence>
<dbReference type="OrthoDB" id="2875082at2"/>
<name>A0A235F874_9BACL</name>
<evidence type="ECO:0000256" key="1">
    <source>
        <dbReference type="SAM" id="Phobius"/>
    </source>
</evidence>
<keyword evidence="1" id="KW-0812">Transmembrane</keyword>
<comment type="caution">
    <text evidence="2">The sequence shown here is derived from an EMBL/GenBank/DDBJ whole genome shotgun (WGS) entry which is preliminary data.</text>
</comment>
<accession>A0A235F874</accession>
<dbReference type="EMBL" id="NOII01000003">
    <property type="protein sequence ID" value="OYD57442.1"/>
    <property type="molecule type" value="Genomic_DNA"/>
</dbReference>
<organism evidence="2 3">
    <name type="scientific">Fictibacillus aquaticus</name>
    <dbReference type="NCBI Taxonomy" id="2021314"/>
    <lineage>
        <taxon>Bacteria</taxon>
        <taxon>Bacillati</taxon>
        <taxon>Bacillota</taxon>
        <taxon>Bacilli</taxon>
        <taxon>Bacillales</taxon>
        <taxon>Fictibacillaceae</taxon>
        <taxon>Fictibacillus</taxon>
    </lineage>
</organism>
<protein>
    <submittedName>
        <fullName evidence="2">Uncharacterized protein</fullName>
    </submittedName>
</protein>
<proteinExistence type="predicted"/>
<reference evidence="2 3" key="1">
    <citation type="submission" date="2017-07" db="EMBL/GenBank/DDBJ databases">
        <title>Fictibacillus sp. nov. GDSW-R2A3 Genome sequencing and assembly.</title>
        <authorList>
            <person name="Mayilraj S."/>
        </authorList>
    </citation>
    <scope>NUCLEOTIDE SEQUENCE [LARGE SCALE GENOMIC DNA]</scope>
    <source>
        <strain evidence="2 3">GDSW-R2A3</strain>
    </source>
</reference>
<keyword evidence="1" id="KW-0472">Membrane</keyword>
<dbReference type="AlphaFoldDB" id="A0A235F874"/>
<feature type="transmembrane region" description="Helical" evidence="1">
    <location>
        <begin position="45"/>
        <end position="69"/>
    </location>
</feature>
<feature type="transmembrane region" description="Helical" evidence="1">
    <location>
        <begin position="21"/>
        <end position="39"/>
    </location>
</feature>
<dbReference type="RefSeq" id="WP_094252792.1">
    <property type="nucleotide sequence ID" value="NZ_JBHLXL010000001.1"/>
</dbReference>
<keyword evidence="3" id="KW-1185">Reference proteome</keyword>